<organism evidence="1 2">
    <name type="scientific">Euphydryas editha</name>
    <name type="common">Edith's checkerspot</name>
    <dbReference type="NCBI Taxonomy" id="104508"/>
    <lineage>
        <taxon>Eukaryota</taxon>
        <taxon>Metazoa</taxon>
        <taxon>Ecdysozoa</taxon>
        <taxon>Arthropoda</taxon>
        <taxon>Hexapoda</taxon>
        <taxon>Insecta</taxon>
        <taxon>Pterygota</taxon>
        <taxon>Neoptera</taxon>
        <taxon>Endopterygota</taxon>
        <taxon>Lepidoptera</taxon>
        <taxon>Glossata</taxon>
        <taxon>Ditrysia</taxon>
        <taxon>Papilionoidea</taxon>
        <taxon>Nymphalidae</taxon>
        <taxon>Nymphalinae</taxon>
        <taxon>Euphydryas</taxon>
    </lineage>
</organism>
<dbReference type="InterPro" id="IPR052638">
    <property type="entry name" value="PiggyBac_TE-derived"/>
</dbReference>
<sequence length="105" mass="12293">MGGVDELDQSVSLYRIAVHGKKWWWILFTYVIDMPVSNACRLHAMTNNNPMDQLMFRRHIARFYLRQGEQTKSRQAASVVERLPQDGKCLKTLCVEKACYENFHT</sequence>
<proteinExistence type="predicted"/>
<dbReference type="AlphaFoldDB" id="A0AAU9UA11"/>
<evidence type="ECO:0000313" key="1">
    <source>
        <dbReference type="EMBL" id="CAH2095727.1"/>
    </source>
</evidence>
<evidence type="ECO:0008006" key="3">
    <source>
        <dbReference type="Google" id="ProtNLM"/>
    </source>
</evidence>
<dbReference type="PANTHER" id="PTHR47055:SF3">
    <property type="entry name" value="PHORBOL-ESTER_DAG-TYPE DOMAIN-CONTAINING PROTEIN"/>
    <property type="match status" value="1"/>
</dbReference>
<dbReference type="Proteomes" id="UP001153954">
    <property type="component" value="Unassembled WGS sequence"/>
</dbReference>
<reference evidence="1" key="1">
    <citation type="submission" date="2022-03" db="EMBL/GenBank/DDBJ databases">
        <authorList>
            <person name="Tunstrom K."/>
        </authorList>
    </citation>
    <scope>NUCLEOTIDE SEQUENCE</scope>
</reference>
<dbReference type="EMBL" id="CAKOGL010000015">
    <property type="protein sequence ID" value="CAH2095727.1"/>
    <property type="molecule type" value="Genomic_DNA"/>
</dbReference>
<evidence type="ECO:0000313" key="2">
    <source>
        <dbReference type="Proteomes" id="UP001153954"/>
    </source>
</evidence>
<gene>
    <name evidence="1" type="ORF">EEDITHA_LOCUS11147</name>
</gene>
<comment type="caution">
    <text evidence="1">The sequence shown here is derived from an EMBL/GenBank/DDBJ whole genome shotgun (WGS) entry which is preliminary data.</text>
</comment>
<dbReference type="GO" id="GO:0043565">
    <property type="term" value="F:sequence-specific DNA binding"/>
    <property type="evidence" value="ECO:0007669"/>
    <property type="project" value="TreeGrafter"/>
</dbReference>
<dbReference type="PANTHER" id="PTHR47055">
    <property type="entry name" value="DDE_TNP_1_7 DOMAIN-CONTAINING PROTEIN"/>
    <property type="match status" value="1"/>
</dbReference>
<name>A0AAU9UA11_EUPED</name>
<keyword evidence="2" id="KW-1185">Reference proteome</keyword>
<accession>A0AAU9UA11</accession>
<protein>
    <recommendedName>
        <fullName evidence="3">PiggyBac transposable element-derived protein domain-containing protein</fullName>
    </recommendedName>
</protein>